<dbReference type="FunFam" id="3.40.50.300:FF:001091">
    <property type="entry name" value="Probable disease resistance protein At1g61300"/>
    <property type="match status" value="1"/>
</dbReference>
<reference evidence="11" key="1">
    <citation type="submission" date="2020-03" db="EMBL/GenBank/DDBJ databases">
        <title>Castanea mollissima Vanexum genome sequencing.</title>
        <authorList>
            <person name="Staton M."/>
        </authorList>
    </citation>
    <scope>NUCLEOTIDE SEQUENCE</scope>
    <source>
        <tissue evidence="11">Leaf</tissue>
    </source>
</reference>
<evidence type="ECO:0000256" key="6">
    <source>
        <dbReference type="ARBA" id="ARBA00022840"/>
    </source>
</evidence>
<proteinExistence type="inferred from homology"/>
<evidence type="ECO:0000259" key="10">
    <source>
        <dbReference type="Pfam" id="PF23247"/>
    </source>
</evidence>
<dbReference type="InterPro" id="IPR050905">
    <property type="entry name" value="Plant_NBS-LRR"/>
</dbReference>
<evidence type="ECO:0000256" key="5">
    <source>
        <dbReference type="ARBA" id="ARBA00022821"/>
    </source>
</evidence>
<feature type="domain" description="Disease resistance protein At4g27190-like leucine-rich repeats" evidence="10">
    <location>
        <begin position="754"/>
        <end position="884"/>
    </location>
</feature>
<evidence type="ECO:0000256" key="1">
    <source>
        <dbReference type="ARBA" id="ARBA00008894"/>
    </source>
</evidence>
<comment type="caution">
    <text evidence="11">The sequence shown here is derived from an EMBL/GenBank/DDBJ whole genome shotgun (WGS) entry which is preliminary data.</text>
</comment>
<dbReference type="Gene3D" id="3.80.10.10">
    <property type="entry name" value="Ribonuclease Inhibitor"/>
    <property type="match status" value="3"/>
</dbReference>
<evidence type="ECO:0000256" key="8">
    <source>
        <dbReference type="SAM" id="MobiDB-lite"/>
    </source>
</evidence>
<evidence type="ECO:0000256" key="4">
    <source>
        <dbReference type="ARBA" id="ARBA00022741"/>
    </source>
</evidence>
<evidence type="ECO:0000256" key="7">
    <source>
        <dbReference type="SAM" id="Coils"/>
    </source>
</evidence>
<keyword evidence="3" id="KW-0677">Repeat</keyword>
<dbReference type="InterPro" id="IPR042197">
    <property type="entry name" value="Apaf_helical"/>
</dbReference>
<feature type="region of interest" description="Disordered" evidence="8">
    <location>
        <begin position="1196"/>
        <end position="1219"/>
    </location>
</feature>
<keyword evidence="4" id="KW-0547">Nucleotide-binding</keyword>
<accession>A0A8J4R6M2</accession>
<dbReference type="Proteomes" id="UP000737018">
    <property type="component" value="Unassembled WGS sequence"/>
</dbReference>
<evidence type="ECO:0008006" key="13">
    <source>
        <dbReference type="Google" id="ProtNLM"/>
    </source>
</evidence>
<name>A0A8J4R6M2_9ROSI</name>
<keyword evidence="5" id="KW-0611">Plant defense</keyword>
<dbReference type="SUPFAM" id="SSF52540">
    <property type="entry name" value="P-loop containing nucleoside triphosphate hydrolases"/>
    <property type="match status" value="1"/>
</dbReference>
<dbReference type="InterPro" id="IPR036388">
    <property type="entry name" value="WH-like_DNA-bd_sf"/>
</dbReference>
<keyword evidence="7" id="KW-0175">Coiled coil</keyword>
<evidence type="ECO:0000313" key="11">
    <source>
        <dbReference type="EMBL" id="KAF3965220.1"/>
    </source>
</evidence>
<dbReference type="Gene3D" id="3.40.50.300">
    <property type="entry name" value="P-loop containing nucleotide triphosphate hydrolases"/>
    <property type="match status" value="1"/>
</dbReference>
<comment type="similarity">
    <text evidence="1">Belongs to the disease resistance NB-LRR family.</text>
</comment>
<evidence type="ECO:0000256" key="3">
    <source>
        <dbReference type="ARBA" id="ARBA00022737"/>
    </source>
</evidence>
<dbReference type="SUPFAM" id="SSF52058">
    <property type="entry name" value="L domain-like"/>
    <property type="match status" value="1"/>
</dbReference>
<dbReference type="PANTHER" id="PTHR33463">
    <property type="entry name" value="NB-ARC DOMAIN-CONTAINING PROTEIN-RELATED"/>
    <property type="match status" value="1"/>
</dbReference>
<evidence type="ECO:0000256" key="2">
    <source>
        <dbReference type="ARBA" id="ARBA00022614"/>
    </source>
</evidence>
<feature type="domain" description="NB-ARC" evidence="9">
    <location>
        <begin position="168"/>
        <end position="321"/>
    </location>
</feature>
<keyword evidence="2" id="KW-0433">Leucine-rich repeat</keyword>
<dbReference type="InterPro" id="IPR032675">
    <property type="entry name" value="LRR_dom_sf"/>
</dbReference>
<feature type="domain" description="Disease resistance protein At4g27190-like leucine-rich repeats" evidence="10">
    <location>
        <begin position="973"/>
        <end position="1088"/>
    </location>
</feature>
<dbReference type="InterPro" id="IPR002182">
    <property type="entry name" value="NB-ARC"/>
</dbReference>
<dbReference type="GO" id="GO:0043531">
    <property type="term" value="F:ADP binding"/>
    <property type="evidence" value="ECO:0007669"/>
    <property type="project" value="InterPro"/>
</dbReference>
<dbReference type="PANTHER" id="PTHR33463:SF203">
    <property type="entry name" value="AAA+ ATPASE DOMAIN-CONTAINING PROTEIN"/>
    <property type="match status" value="1"/>
</dbReference>
<dbReference type="GO" id="GO:0005524">
    <property type="term" value="F:ATP binding"/>
    <property type="evidence" value="ECO:0007669"/>
    <property type="project" value="UniProtKB-KW"/>
</dbReference>
<dbReference type="OrthoDB" id="3794806at2759"/>
<feature type="domain" description="Disease resistance protein At4g27190-like leucine-rich repeats" evidence="10">
    <location>
        <begin position="1232"/>
        <end position="1341"/>
    </location>
</feature>
<dbReference type="Gene3D" id="1.10.10.10">
    <property type="entry name" value="Winged helix-like DNA-binding domain superfamily/Winged helix DNA-binding domain"/>
    <property type="match status" value="1"/>
</dbReference>
<sequence>MKIISHIIDTGGNLVVPIKKYFGYLSRYSSNIENLRDQFQRLGDKRDGVQLKIGEAKQNKEAIAPEVESWIEKVDNISQGLQIFLEQDVKENTMGLCPNLNTRCSLSRKAKKKALEIDGVLRDGQFTIVSYPPPPPPPPQVIETSSKKGFKVFESRIPIMKEVLTAFRDDKISMIGICGMEGIGKTTMAKEVAKRAKDDNLFDEVVMAVVSHKKDLSKIQGQIADMLGLELERESVLRRAEQIYSRLMVSSKSVLVIFDDVWEEVNPKDVGIPYEGELNSCKILLTSRSEEVCNQMKSHKIVKIEVLTEEEAWNFFKEMVGNCVDTPDLHPIAEEVAKECKGIPIAIVTVGRALENNRKNKWVAALQHLKNPISKNIPSLDSNVHSSIELSYTLLESDEAKSCFLLCCLFPEDYDIPIEYLVRYGVGQRLFAKIDTMAEARNRVHVMVKDLKRSNLLLDSNEEECVKMHDVVRDVGKSIANEHIFLEEWTEKDTYENYAAISLVSRELKNHPDDLECPKLELLQLSCGKYTTRQTLPTNLFKGMMGLKVLALQGMSFPSLPQSIQVLQNLRTMLLEYCEIEDVSAIGSLGKLEMLSFLGSKIKELPEEIGNLSHLKLLDLSKCSTLQQVPPGLLSNLTQLEELYMGKVFVNWEPTDGKGEGANASLAELTSFSHSLMALQIHIPNIKLLPKDLHFKNQMIKFRICACDKPMNWRYDHLSTFWDTTQYIFKNSLVLGRFAASEIAESRMLCHLLQKSEIIILKEIKDFKNILYELDKEGFPCLLVLSISDSEGVEYVIDATSHQTSRVAFPILQSLELMELHNLKEIYHGQFPEKSFSGAHSQLACFRNLRSLRLLECNHLKNVFSLSIARGLVQLQQLHIVSCGDMKEIFCKEGEDGKALDRIMFPELRYIDLSYVPRLIGFCTVEGPVDLVQPSLNHEVGRIDTDELATIRSEKMTNIEQITRSFPESTPPISHKFFSSKTILWQPNLQKLEVFDLEGLEVIFDLEGQEVDHDGQRIVVVLAQLKTLTLQNLSKLMYVWKNVPQGIQGFQNLTSIEINACYNLRYFSPHTVAKLLVELQSIKIRWCDMIENIVQRDGEEEAEDIILFPKLTSFHLGFLPNLTSFCIEPYSFEWSSMNQIYLSHCPKLKTCGSEIRSTRKLKKIIGELDLIPQEPSLECAPLGKNYGLMVVSEQGTSKKSEESSSVNKEGNLTKVKDPRDNDIDNPSEMWCTFPSHLIECLKNLKTIELSSCDSLEVIFQLEELNFEESHVQSVLDQLRKLNLFNLPNLMHIWKKGPERIMGFKNLRLLEVSGCKSLTYLFSPSIAKLLVMLEEIRVTSCEKIEEILQRAREEKEEKEVLFHKVNSILLRDLPNLKCFCPETNAFEWPSLKEITVIGCPTLSMFIPSNLKTPRLEGVYDEVQVSSSPWDEKKLRNCQWKGDLNATIQHMFKGKEKKRDHETQQ</sequence>
<protein>
    <recommendedName>
        <fullName evidence="13">AAA+ ATPase domain-containing protein</fullName>
    </recommendedName>
</protein>
<dbReference type="Pfam" id="PF00931">
    <property type="entry name" value="NB-ARC"/>
    <property type="match status" value="1"/>
</dbReference>
<evidence type="ECO:0000259" key="9">
    <source>
        <dbReference type="Pfam" id="PF00931"/>
    </source>
</evidence>
<keyword evidence="6" id="KW-0067">ATP-binding</keyword>
<dbReference type="EMBL" id="JRKL02001232">
    <property type="protein sequence ID" value="KAF3965220.1"/>
    <property type="molecule type" value="Genomic_DNA"/>
</dbReference>
<dbReference type="Pfam" id="PF23247">
    <property type="entry name" value="LRR_RPS2"/>
    <property type="match status" value="3"/>
</dbReference>
<dbReference type="GO" id="GO:0006952">
    <property type="term" value="P:defense response"/>
    <property type="evidence" value="ECO:0007669"/>
    <property type="project" value="UniProtKB-KW"/>
</dbReference>
<keyword evidence="12" id="KW-1185">Reference proteome</keyword>
<evidence type="ECO:0000313" key="12">
    <source>
        <dbReference type="Proteomes" id="UP000737018"/>
    </source>
</evidence>
<feature type="coiled-coil region" evidence="7">
    <location>
        <begin position="25"/>
        <end position="52"/>
    </location>
</feature>
<dbReference type="Gene3D" id="1.10.8.430">
    <property type="entry name" value="Helical domain of apoptotic protease-activating factors"/>
    <property type="match status" value="1"/>
</dbReference>
<dbReference type="PRINTS" id="PR00364">
    <property type="entry name" value="DISEASERSIST"/>
</dbReference>
<organism evidence="11 12">
    <name type="scientific">Castanea mollissima</name>
    <name type="common">Chinese chestnut</name>
    <dbReference type="NCBI Taxonomy" id="60419"/>
    <lineage>
        <taxon>Eukaryota</taxon>
        <taxon>Viridiplantae</taxon>
        <taxon>Streptophyta</taxon>
        <taxon>Embryophyta</taxon>
        <taxon>Tracheophyta</taxon>
        <taxon>Spermatophyta</taxon>
        <taxon>Magnoliopsida</taxon>
        <taxon>eudicotyledons</taxon>
        <taxon>Gunneridae</taxon>
        <taxon>Pentapetalae</taxon>
        <taxon>rosids</taxon>
        <taxon>fabids</taxon>
        <taxon>Fagales</taxon>
        <taxon>Fagaceae</taxon>
        <taxon>Castanea</taxon>
    </lineage>
</organism>
<dbReference type="InterPro" id="IPR057135">
    <property type="entry name" value="At4g27190-like_LRR"/>
</dbReference>
<dbReference type="InterPro" id="IPR027417">
    <property type="entry name" value="P-loop_NTPase"/>
</dbReference>
<gene>
    <name evidence="11" type="ORF">CMV_010568</name>
</gene>